<evidence type="ECO:0000256" key="6">
    <source>
        <dbReference type="SAM" id="SignalP"/>
    </source>
</evidence>
<dbReference type="PANTHER" id="PTHR34997:SF2">
    <property type="entry name" value="LYSM DOMAIN-CONTAINING PROTEIN-RELATED"/>
    <property type="match status" value="1"/>
</dbReference>
<dbReference type="InterPro" id="IPR036779">
    <property type="entry name" value="LysM_dom_sf"/>
</dbReference>
<feature type="compositionally biased region" description="Low complexity" evidence="5">
    <location>
        <begin position="106"/>
        <end position="136"/>
    </location>
</feature>
<feature type="domain" description="LysM" evidence="7">
    <location>
        <begin position="240"/>
        <end position="287"/>
    </location>
</feature>
<evidence type="ECO:0000256" key="2">
    <source>
        <dbReference type="ARBA" id="ARBA00022729"/>
    </source>
</evidence>
<keyword evidence="2 6" id="KW-0732">Signal</keyword>
<evidence type="ECO:0000256" key="4">
    <source>
        <dbReference type="ARBA" id="ARBA00044955"/>
    </source>
</evidence>
<organism evidence="8 9">
    <name type="scientific">Apodospora peruviana</name>
    <dbReference type="NCBI Taxonomy" id="516989"/>
    <lineage>
        <taxon>Eukaryota</taxon>
        <taxon>Fungi</taxon>
        <taxon>Dikarya</taxon>
        <taxon>Ascomycota</taxon>
        <taxon>Pezizomycotina</taxon>
        <taxon>Sordariomycetes</taxon>
        <taxon>Sordariomycetidae</taxon>
        <taxon>Sordariales</taxon>
        <taxon>Lasiosphaeriaceae</taxon>
        <taxon>Apodospora</taxon>
    </lineage>
</organism>
<dbReference type="SMART" id="SM00257">
    <property type="entry name" value="LysM"/>
    <property type="match status" value="4"/>
</dbReference>
<comment type="caution">
    <text evidence="8">The sequence shown here is derived from an EMBL/GenBank/DDBJ whole genome shotgun (WGS) entry which is preliminary data.</text>
</comment>
<feature type="domain" description="LysM" evidence="7">
    <location>
        <begin position="323"/>
        <end position="370"/>
    </location>
</feature>
<name>A0AAE0HU45_9PEZI</name>
<dbReference type="Proteomes" id="UP001283341">
    <property type="component" value="Unassembled WGS sequence"/>
</dbReference>
<feature type="domain" description="LysM" evidence="7">
    <location>
        <begin position="46"/>
        <end position="93"/>
    </location>
</feature>
<comment type="similarity">
    <text evidence="4">Belongs to the secreted LysM effector family.</text>
</comment>
<dbReference type="AlphaFoldDB" id="A0AAE0HU45"/>
<evidence type="ECO:0000313" key="8">
    <source>
        <dbReference type="EMBL" id="KAK3312922.1"/>
    </source>
</evidence>
<reference evidence="8" key="2">
    <citation type="submission" date="2023-06" db="EMBL/GenBank/DDBJ databases">
        <authorList>
            <consortium name="Lawrence Berkeley National Laboratory"/>
            <person name="Haridas S."/>
            <person name="Hensen N."/>
            <person name="Bonometti L."/>
            <person name="Westerberg I."/>
            <person name="Brannstrom I.O."/>
            <person name="Guillou S."/>
            <person name="Cros-Aarteil S."/>
            <person name="Calhoun S."/>
            <person name="Kuo A."/>
            <person name="Mondo S."/>
            <person name="Pangilinan J."/>
            <person name="Riley R."/>
            <person name="Labutti K."/>
            <person name="Andreopoulos B."/>
            <person name="Lipzen A."/>
            <person name="Chen C."/>
            <person name="Yanf M."/>
            <person name="Daum C."/>
            <person name="Ng V."/>
            <person name="Clum A."/>
            <person name="Steindorff A."/>
            <person name="Ohm R."/>
            <person name="Martin F."/>
            <person name="Silar P."/>
            <person name="Natvig D."/>
            <person name="Lalanne C."/>
            <person name="Gautier V."/>
            <person name="Ament-Velasquez S.L."/>
            <person name="Kruys A."/>
            <person name="Hutchinson M.I."/>
            <person name="Powell A.J."/>
            <person name="Barry K."/>
            <person name="Miller A.N."/>
            <person name="Grigoriev I.V."/>
            <person name="Debuchy R."/>
            <person name="Gladieux P."/>
            <person name="Thoren M.H."/>
            <person name="Johannesson H."/>
        </authorList>
    </citation>
    <scope>NUCLEOTIDE SEQUENCE</scope>
    <source>
        <strain evidence="8">CBS 118394</strain>
    </source>
</reference>
<dbReference type="CDD" id="cd00118">
    <property type="entry name" value="LysM"/>
    <property type="match status" value="4"/>
</dbReference>
<proteinExistence type="inferred from homology"/>
<reference evidence="8" key="1">
    <citation type="journal article" date="2023" name="Mol. Phylogenet. Evol.">
        <title>Genome-scale phylogeny and comparative genomics of the fungal order Sordariales.</title>
        <authorList>
            <person name="Hensen N."/>
            <person name="Bonometti L."/>
            <person name="Westerberg I."/>
            <person name="Brannstrom I.O."/>
            <person name="Guillou S."/>
            <person name="Cros-Aarteil S."/>
            <person name="Calhoun S."/>
            <person name="Haridas S."/>
            <person name="Kuo A."/>
            <person name="Mondo S."/>
            <person name="Pangilinan J."/>
            <person name="Riley R."/>
            <person name="LaButti K."/>
            <person name="Andreopoulos B."/>
            <person name="Lipzen A."/>
            <person name="Chen C."/>
            <person name="Yan M."/>
            <person name="Daum C."/>
            <person name="Ng V."/>
            <person name="Clum A."/>
            <person name="Steindorff A."/>
            <person name="Ohm R.A."/>
            <person name="Martin F."/>
            <person name="Silar P."/>
            <person name="Natvig D.O."/>
            <person name="Lalanne C."/>
            <person name="Gautier V."/>
            <person name="Ament-Velasquez S.L."/>
            <person name="Kruys A."/>
            <person name="Hutchinson M.I."/>
            <person name="Powell A.J."/>
            <person name="Barry K."/>
            <person name="Miller A.N."/>
            <person name="Grigoriev I.V."/>
            <person name="Debuchy R."/>
            <person name="Gladieux P."/>
            <person name="Hiltunen Thoren M."/>
            <person name="Johannesson H."/>
        </authorList>
    </citation>
    <scope>NUCLEOTIDE SEQUENCE</scope>
    <source>
        <strain evidence="8">CBS 118394</strain>
    </source>
</reference>
<keyword evidence="3" id="KW-0843">Virulence</keyword>
<evidence type="ECO:0000313" key="9">
    <source>
        <dbReference type="Proteomes" id="UP001283341"/>
    </source>
</evidence>
<dbReference type="InterPro" id="IPR018392">
    <property type="entry name" value="LysM"/>
</dbReference>
<accession>A0AAE0HU45</accession>
<feature type="signal peptide" evidence="6">
    <location>
        <begin position="1"/>
        <end position="20"/>
    </location>
</feature>
<feature type="region of interest" description="Disordered" evidence="5">
    <location>
        <begin position="103"/>
        <end position="143"/>
    </location>
</feature>
<gene>
    <name evidence="8" type="ORF">B0H66DRAFT_644063</name>
</gene>
<evidence type="ECO:0000256" key="5">
    <source>
        <dbReference type="SAM" id="MobiDB-lite"/>
    </source>
</evidence>
<dbReference type="InterPro" id="IPR052210">
    <property type="entry name" value="LysM1-like"/>
</dbReference>
<dbReference type="PROSITE" id="PS51782">
    <property type="entry name" value="LYSM"/>
    <property type="match status" value="5"/>
</dbReference>
<dbReference type="EMBL" id="JAUEDM010000008">
    <property type="protein sequence ID" value="KAK3312922.1"/>
    <property type="molecule type" value="Genomic_DNA"/>
</dbReference>
<evidence type="ECO:0000256" key="3">
    <source>
        <dbReference type="ARBA" id="ARBA00023026"/>
    </source>
</evidence>
<dbReference type="SUPFAM" id="SSF54106">
    <property type="entry name" value="LysM domain"/>
    <property type="match status" value="4"/>
</dbReference>
<keyword evidence="9" id="KW-1185">Reference proteome</keyword>
<feature type="domain" description="LysM" evidence="7">
    <location>
        <begin position="408"/>
        <end position="454"/>
    </location>
</feature>
<evidence type="ECO:0000259" key="7">
    <source>
        <dbReference type="PROSITE" id="PS51782"/>
    </source>
</evidence>
<evidence type="ECO:0000256" key="1">
    <source>
        <dbReference type="ARBA" id="ARBA00022669"/>
    </source>
</evidence>
<dbReference type="Gene3D" id="3.10.350.10">
    <property type="entry name" value="LysM domain"/>
    <property type="match status" value="5"/>
</dbReference>
<dbReference type="Pfam" id="PF01476">
    <property type="entry name" value="LysM"/>
    <property type="match status" value="4"/>
</dbReference>
<dbReference type="GO" id="GO:0008061">
    <property type="term" value="F:chitin binding"/>
    <property type="evidence" value="ECO:0007669"/>
    <property type="project" value="UniProtKB-KW"/>
</dbReference>
<feature type="chain" id="PRO_5041922820" description="LysM domain-containing protein" evidence="6">
    <location>
        <begin position="21"/>
        <end position="456"/>
    </location>
</feature>
<feature type="domain" description="LysM" evidence="7">
    <location>
        <begin position="155"/>
        <end position="202"/>
    </location>
</feature>
<keyword evidence="1" id="KW-0147">Chitin-binding</keyword>
<sequence length="456" mass="47290">MSLKMSLAGALLLALPLVGASSVPLRARDGDTPSLPTDPNSTKYCSWWVDNEGSETCEGLLSVWGISITDFRRWNPSVTADCGGVVAGKSYCVEAMDEPAVPPPITTAKTTTTTSSSSTSSSKTTTSITSTTTAPSNGISTPLPTQPGMVTNCDAFYLVKSGDNCEKIATANGISVSQFTTWNTQIGGASCSGLWLDAYVCVSIIGHTPTTSKASTTTAPTNGIATPTPTQPGMVSNCDAFYLVKSGDNCEKIATANGISVSQFTTWNTQVGGASCSGLWLDVYVCVSIIGHTPTTSKSSTTTGNGIATPTPTQPGMVGNCDAFYKVKSGDNCEKIASANGISVSQFTTWNSQIGGAACNGLWVDVYVCVSIVGHTPTTPVKTTTTTAGNGIATPTPIQDGMTKSCKKFYFINQGDTCATIASKNKITVTQFVSWNPAVKSDCTGMWANTYACIGV</sequence>
<dbReference type="PANTHER" id="PTHR34997">
    <property type="entry name" value="AM15"/>
    <property type="match status" value="1"/>
</dbReference>
<protein>
    <recommendedName>
        <fullName evidence="7">LysM domain-containing protein</fullName>
    </recommendedName>
</protein>